<accession>E3LUA8</accession>
<dbReference type="AlphaFoldDB" id="E3LUA8"/>
<name>E3LUA8_CAERE</name>
<dbReference type="EMBL" id="DS268415">
    <property type="protein sequence ID" value="EFP11198.1"/>
    <property type="molecule type" value="Genomic_DNA"/>
</dbReference>
<protein>
    <submittedName>
        <fullName evidence="2">Uncharacterized protein</fullName>
    </submittedName>
</protein>
<organism evidence="3">
    <name type="scientific">Caenorhabditis remanei</name>
    <name type="common">Caenorhabditis vulgaris</name>
    <dbReference type="NCBI Taxonomy" id="31234"/>
    <lineage>
        <taxon>Eukaryota</taxon>
        <taxon>Metazoa</taxon>
        <taxon>Ecdysozoa</taxon>
        <taxon>Nematoda</taxon>
        <taxon>Chromadorea</taxon>
        <taxon>Rhabditida</taxon>
        <taxon>Rhabditina</taxon>
        <taxon>Rhabditomorpha</taxon>
        <taxon>Rhabditoidea</taxon>
        <taxon>Rhabditidae</taxon>
        <taxon>Peloderinae</taxon>
        <taxon>Caenorhabditis</taxon>
    </lineage>
</organism>
<gene>
    <name evidence="2" type="ORF">CRE_31046</name>
</gene>
<dbReference type="eggNOG" id="ENOG502SAK8">
    <property type="taxonomic scope" value="Eukaryota"/>
</dbReference>
<keyword evidence="1" id="KW-0175">Coiled coil</keyword>
<evidence type="ECO:0000313" key="2">
    <source>
        <dbReference type="EMBL" id="EFP11198.1"/>
    </source>
</evidence>
<feature type="coiled-coil region" evidence="1">
    <location>
        <begin position="10"/>
        <end position="165"/>
    </location>
</feature>
<proteinExistence type="predicted"/>
<dbReference type="InParanoid" id="E3LUA8"/>
<dbReference type="Proteomes" id="UP000008281">
    <property type="component" value="Unassembled WGS sequence"/>
</dbReference>
<reference evidence="2" key="1">
    <citation type="submission" date="2007-07" db="EMBL/GenBank/DDBJ databases">
        <title>PCAP assembly of the Caenorhabditis remanei genome.</title>
        <authorList>
            <consortium name="The Caenorhabditis remanei Sequencing Consortium"/>
            <person name="Wilson R.K."/>
        </authorList>
    </citation>
    <scope>NUCLEOTIDE SEQUENCE [LARGE SCALE GENOMIC DNA]</scope>
    <source>
        <strain evidence="2">PB4641</strain>
    </source>
</reference>
<evidence type="ECO:0000313" key="3">
    <source>
        <dbReference type="Proteomes" id="UP000008281"/>
    </source>
</evidence>
<keyword evidence="3" id="KW-1185">Reference proteome</keyword>
<dbReference type="OMA" id="CMREHAT"/>
<evidence type="ECO:0000256" key="1">
    <source>
        <dbReference type="SAM" id="Coils"/>
    </source>
</evidence>
<feature type="coiled-coil region" evidence="1">
    <location>
        <begin position="190"/>
        <end position="291"/>
    </location>
</feature>
<dbReference type="OrthoDB" id="5832686at2759"/>
<dbReference type="HOGENOM" id="CLU_883500_0_0_1"/>
<sequence length="315" mass="36066">MWLSKQPQDVNALMAEKQELRKQLDREQSEKQELFMQINSMIAKLADSGDQDEINRLKSDVNSLKRELEAEKIGSNAELSRLKSELQKAKSEIQNSINDGDKEKESMEQEIENLQRQLNIKTASLQSLMLAKSDTNKTDKLTEENESLKLKVEDLQKQVSGFMTQIQDKNLEIAKMKDAVSVGDVSRQNLDSVSEKLAEMDRTLKEEQQQKFQLRNQTETLKNALSASEDTLSKLKDKLATFEENALELKNENARLKMSERDATLFDSGRIKELQQALGDERDNNAILNVQLREKDGKIDVSFVLEMLILILNNF</sequence>
<dbReference type="Gene3D" id="1.20.58.130">
    <property type="match status" value="1"/>
</dbReference>
<dbReference type="STRING" id="31234.E3LUA8"/>